<protein>
    <submittedName>
        <fullName evidence="2">Uncharacterized protein</fullName>
    </submittedName>
</protein>
<dbReference type="Proteomes" id="UP000036834">
    <property type="component" value="Unassembled WGS sequence"/>
</dbReference>
<accession>A0A0K9YU96</accession>
<reference evidence="3" key="1">
    <citation type="submission" date="2015-07" db="EMBL/GenBank/DDBJ databases">
        <title>Genome sequencing project for genomic taxonomy and phylogenomics of Bacillus-like bacteria.</title>
        <authorList>
            <person name="Liu B."/>
            <person name="Wang J."/>
            <person name="Zhu Y."/>
            <person name="Liu G."/>
            <person name="Chen Q."/>
            <person name="Chen Z."/>
            <person name="Lan J."/>
            <person name="Che J."/>
            <person name="Ge C."/>
            <person name="Shi H."/>
            <person name="Pan Z."/>
            <person name="Liu X."/>
        </authorList>
    </citation>
    <scope>NUCLEOTIDE SEQUENCE [LARGE SCALE GENOMIC DNA]</scope>
    <source>
        <strain evidence="3">DSM 9887</strain>
    </source>
</reference>
<dbReference type="PATRIC" id="fig|54915.3.peg.906"/>
<proteinExistence type="predicted"/>
<comment type="caution">
    <text evidence="2">The sequence shown here is derived from an EMBL/GenBank/DDBJ whole genome shotgun (WGS) entry which is preliminary data.</text>
</comment>
<reference evidence="2" key="2">
    <citation type="submission" date="2015-07" db="EMBL/GenBank/DDBJ databases">
        <title>MeaNS - Measles Nucleotide Surveillance Program.</title>
        <authorList>
            <person name="Tran T."/>
            <person name="Druce J."/>
        </authorList>
    </citation>
    <scope>NUCLEOTIDE SEQUENCE</scope>
    <source>
        <strain evidence="2">DSM 9887</strain>
    </source>
</reference>
<gene>
    <name evidence="2" type="ORF">ADS79_09920</name>
    <name evidence="1" type="ORF">BRE01_58750</name>
</gene>
<evidence type="ECO:0000313" key="4">
    <source>
        <dbReference type="Proteomes" id="UP000319578"/>
    </source>
</evidence>
<sequence>MEKGRISRKLEAIQKEIDQRNIGDFRIIKYEYNEELTMAGSFDFSYYHDIEIFFKNVSFIACPGSEFKANRIRLANEAEEEMLYKISHAYQEGVTICLEDTYFGHKFYLSVSDLEYQVQTVYYYKRDQLKPNERIADWVK</sequence>
<evidence type="ECO:0000313" key="3">
    <source>
        <dbReference type="Proteomes" id="UP000036834"/>
    </source>
</evidence>
<reference evidence="1 4" key="3">
    <citation type="submission" date="2019-06" db="EMBL/GenBank/DDBJ databases">
        <title>Whole genome shotgun sequence of Brevibacillus reuszeri NBRC 15719.</title>
        <authorList>
            <person name="Hosoyama A."/>
            <person name="Uohara A."/>
            <person name="Ohji S."/>
            <person name="Ichikawa N."/>
        </authorList>
    </citation>
    <scope>NUCLEOTIDE SEQUENCE [LARGE SCALE GENOMIC DNA]</scope>
    <source>
        <strain evidence="1 4">NBRC 15719</strain>
    </source>
</reference>
<evidence type="ECO:0000313" key="2">
    <source>
        <dbReference type="EMBL" id="KNB72222.1"/>
    </source>
</evidence>
<evidence type="ECO:0000313" key="1">
    <source>
        <dbReference type="EMBL" id="GED72173.1"/>
    </source>
</evidence>
<dbReference type="AlphaFoldDB" id="A0A0K9YU96"/>
<keyword evidence="4" id="KW-1185">Reference proteome</keyword>
<dbReference type="OrthoDB" id="2654955at2"/>
<dbReference type="RefSeq" id="WP_049738268.1">
    <property type="nucleotide sequence ID" value="NZ_BJON01000026.1"/>
</dbReference>
<name>A0A0K9YU96_9BACL</name>
<organism evidence="2 3">
    <name type="scientific">Brevibacillus reuszeri</name>
    <dbReference type="NCBI Taxonomy" id="54915"/>
    <lineage>
        <taxon>Bacteria</taxon>
        <taxon>Bacillati</taxon>
        <taxon>Bacillota</taxon>
        <taxon>Bacilli</taxon>
        <taxon>Bacillales</taxon>
        <taxon>Paenibacillaceae</taxon>
        <taxon>Brevibacillus</taxon>
    </lineage>
</organism>
<dbReference type="Proteomes" id="UP000319578">
    <property type="component" value="Unassembled WGS sequence"/>
</dbReference>
<dbReference type="STRING" id="54915.ADS79_09920"/>
<dbReference type="EMBL" id="LGIQ01000007">
    <property type="protein sequence ID" value="KNB72222.1"/>
    <property type="molecule type" value="Genomic_DNA"/>
</dbReference>
<dbReference type="EMBL" id="BJON01000026">
    <property type="protein sequence ID" value="GED72173.1"/>
    <property type="molecule type" value="Genomic_DNA"/>
</dbReference>